<dbReference type="Pfam" id="PF00172">
    <property type="entry name" value="Zn_clus"/>
    <property type="match status" value="1"/>
</dbReference>
<accession>A0A167T7J8</accession>
<dbReference type="GO" id="GO:0006032">
    <property type="term" value="P:chitin catabolic process"/>
    <property type="evidence" value="ECO:0007669"/>
    <property type="project" value="UniProtKB-KW"/>
</dbReference>
<evidence type="ECO:0000256" key="16">
    <source>
        <dbReference type="RuleBase" id="RU000489"/>
    </source>
</evidence>
<dbReference type="InterPro" id="IPR001223">
    <property type="entry name" value="Glyco_hydro18_cat"/>
</dbReference>
<keyword evidence="5" id="KW-0964">Secreted</keyword>
<dbReference type="Gene3D" id="3.20.20.80">
    <property type="entry name" value="Glycosidases"/>
    <property type="match status" value="2"/>
</dbReference>
<dbReference type="Gene3D" id="3.10.350.10">
    <property type="entry name" value="LysM domain"/>
    <property type="match status" value="2"/>
</dbReference>
<keyword evidence="7 16" id="KW-0378">Hydrolase</keyword>
<dbReference type="EC" id="3.2.1.14" evidence="4"/>
<evidence type="ECO:0000259" key="20">
    <source>
        <dbReference type="PROSITE" id="PS51782"/>
    </source>
</evidence>
<keyword evidence="10" id="KW-0539">Nucleus</keyword>
<dbReference type="SUPFAM" id="SSF57701">
    <property type="entry name" value="Zn2/Cys6 DNA-binding domain"/>
    <property type="match status" value="1"/>
</dbReference>
<evidence type="ECO:0000259" key="21">
    <source>
        <dbReference type="PROSITE" id="PS51910"/>
    </source>
</evidence>
<evidence type="ECO:0000256" key="15">
    <source>
        <dbReference type="PROSITE-ProRule" id="PRU00261"/>
    </source>
</evidence>
<dbReference type="InterPro" id="IPR036861">
    <property type="entry name" value="Endochitinase-like_sf"/>
</dbReference>
<dbReference type="SUPFAM" id="SSF51445">
    <property type="entry name" value="(Trans)glycosidases"/>
    <property type="match status" value="1"/>
</dbReference>
<dbReference type="Proteomes" id="UP000076874">
    <property type="component" value="Unassembled WGS sequence"/>
</dbReference>
<dbReference type="EMBL" id="AZHD01000009">
    <property type="protein sequence ID" value="OAA60299.1"/>
    <property type="molecule type" value="Genomic_DNA"/>
</dbReference>
<dbReference type="InterPro" id="IPR053214">
    <property type="entry name" value="LysM12-like"/>
</dbReference>
<evidence type="ECO:0000256" key="10">
    <source>
        <dbReference type="ARBA" id="ARBA00023242"/>
    </source>
</evidence>
<evidence type="ECO:0000256" key="3">
    <source>
        <dbReference type="ARBA" id="ARBA00008682"/>
    </source>
</evidence>
<dbReference type="PROSITE" id="PS51910">
    <property type="entry name" value="GH18_2"/>
    <property type="match status" value="1"/>
</dbReference>
<dbReference type="Gene3D" id="3.10.50.10">
    <property type="match status" value="1"/>
</dbReference>
<evidence type="ECO:0000256" key="17">
    <source>
        <dbReference type="SAM" id="MobiDB-lite"/>
    </source>
</evidence>
<dbReference type="Pfam" id="PF01476">
    <property type="entry name" value="LysM"/>
    <property type="match status" value="2"/>
</dbReference>
<evidence type="ECO:0000313" key="23">
    <source>
        <dbReference type="Proteomes" id="UP000076874"/>
    </source>
</evidence>
<dbReference type="CDD" id="cd00035">
    <property type="entry name" value="ChtBD1"/>
    <property type="match status" value="1"/>
</dbReference>
<comment type="catalytic activity">
    <reaction evidence="1">
        <text>Random endo-hydrolysis of N-acetyl-beta-D-glucosaminide (1-&gt;4)-beta-linkages in chitin and chitodextrins.</text>
        <dbReference type="EC" id="3.2.1.14"/>
    </reaction>
</comment>
<feature type="domain" description="GH18" evidence="21">
    <location>
        <begin position="442"/>
        <end position="785"/>
    </location>
</feature>
<dbReference type="GO" id="GO:0008843">
    <property type="term" value="F:endochitinase activity"/>
    <property type="evidence" value="ECO:0007669"/>
    <property type="project" value="UniProtKB-EC"/>
</dbReference>
<gene>
    <name evidence="22" type="ORF">SPI_05423</name>
</gene>
<keyword evidence="6 15" id="KW-0147">Chitin-binding</keyword>
<dbReference type="GO" id="GO:0008061">
    <property type="term" value="F:chitin binding"/>
    <property type="evidence" value="ECO:0007669"/>
    <property type="project" value="UniProtKB-UniRule"/>
</dbReference>
<dbReference type="PROSITE" id="PS50941">
    <property type="entry name" value="CHIT_BIND_I_2"/>
    <property type="match status" value="1"/>
</dbReference>
<dbReference type="OrthoDB" id="73875at2759"/>
<dbReference type="InterPro" id="IPR029226">
    <property type="entry name" value="Ecp2-like"/>
</dbReference>
<evidence type="ECO:0000256" key="9">
    <source>
        <dbReference type="ARBA" id="ARBA00023026"/>
    </source>
</evidence>
<evidence type="ECO:0000259" key="19">
    <source>
        <dbReference type="PROSITE" id="PS50941"/>
    </source>
</evidence>
<evidence type="ECO:0000256" key="14">
    <source>
        <dbReference type="ARBA" id="ARBA00044955"/>
    </source>
</evidence>
<comment type="subcellular location">
    <subcellularLocation>
        <location evidence="2">Secreted</location>
    </subcellularLocation>
</comment>
<feature type="disulfide bond" evidence="15">
    <location>
        <begin position="425"/>
        <end position="429"/>
    </location>
</feature>
<evidence type="ECO:0000256" key="8">
    <source>
        <dbReference type="ARBA" id="ARBA00023024"/>
    </source>
</evidence>
<feature type="domain" description="LysM" evidence="20">
    <location>
        <begin position="301"/>
        <end position="349"/>
    </location>
</feature>
<reference evidence="22 23" key="1">
    <citation type="journal article" date="2016" name="Genome Biol. Evol.">
        <title>Divergent and convergent evolution of fungal pathogenicity.</title>
        <authorList>
            <person name="Shang Y."/>
            <person name="Xiao G."/>
            <person name="Zheng P."/>
            <person name="Cen K."/>
            <person name="Zhan S."/>
            <person name="Wang C."/>
        </authorList>
    </citation>
    <scope>NUCLEOTIDE SEQUENCE [LARGE SCALE GENOMIC DNA]</scope>
    <source>
        <strain evidence="22 23">RCEF 264</strain>
    </source>
</reference>
<dbReference type="CDD" id="cd12148">
    <property type="entry name" value="fungal_TF_MHR"/>
    <property type="match status" value="1"/>
</dbReference>
<comment type="similarity">
    <text evidence="14">Belongs to the secreted LysM effector family.</text>
</comment>
<evidence type="ECO:0000256" key="1">
    <source>
        <dbReference type="ARBA" id="ARBA00000822"/>
    </source>
</evidence>
<sequence>MLLGFSLYDNVDDPSTTHRIFSCTTFVGDWINVPGRISGGNLSTHSSSLVTGAATPAQYQLGWNADGHLSASDIRALSRQLRSYLAHPLYLANKTVYMFGRSNSGTIGLYIGKNLQSAGTSEPALKAFESQLRQLNATNTVALQLCDNDRDRTFGVMAASNASFSAIQKALQTWSNASCLTFAGGSVNITSEAVYVTSLVPPFGDTNGTSLFSRSRRSGTSHAVATNMVLAARDYCRTISAVKDDTCSKLASKCGITPYDFTQYNPGPDVCSTLMPGTHVCCSAGEKPSFAPKPGSDGSCATHIVDMGETCSSLAAAYDLTVQQIENFNTHTWAFNGCGNILFNSSICLSPGRPPMPLPVANAQCGPQMPGTPPPPDGTDLNTLNPCPINACCDVWGSCGTTSEYCTNSSTSSAPGTAAPGTAGCISNCGTEIVIGSPPAEFITVGYFEGYQFGRDCLYQEARQLDTSKFTHLHFAFGIIGADYSINTGDKMSSFEFDAFRRLRGVKRIISFGGWGFSTSPDTYDIFRQGVKPGNREVLAKNVVQFVHDNSLDGVDFDWEYPGAYDIPGIPPPVDGKDEGPNYLEFLKLVRQLLPDKSISIAAPSSYWYLRNFPIAEMSQVVDYIVYMTGMRATGGPSLAVTRITKAGVPSNKVVVGVTSYGRSFNMANADCSTIMCQFTGTATQSDAKKGACTNVGGYIADAEIKQIMADKSRVQQSYVDADSNILVYDDNQWVSYMDENVRARRSSIYKGLHFGGTTNWAIDLEDFIEPPQSVKTWDDFILGIVSGQSDPYVFGTRNGTWTTLRCDDEAIQGVKCYTPSQRWDMLDGKDAWADIINAWTQYYNISNDADFIESVSDILHGPELVGCGDMKASDNCDQTLTCAAFVGDGTGAVAYDIYNSLVIIHETFKNFWNSLIDASAVNVMASLDLLEDTFAPVPPTHHEVWLDILMALLPLGLISSAAPFFNGVIYGWANMTEYALKNLMNGDAESVKRLTALISDGKLIEGAAGPPPAPCPGLLMHPSGSANDLTASAQMAATAKTIFAFAIPALWNISGNRENNGGPLPDLSDKDTVDSLMSSDITTPGFIRIPVCSADMAYKAWDSLGRPSLPNYPCVMPPGKDDCGDSTFEDRTSDASPLVSDCMHIVTNIEGTDGEWEIDNSFAQQHQEVQYGTCAFGVQGDGRGSIRFHLGSQDIVDIITESVKRFGSSGKANFLLASFPSQLRAVAEGICEPQTPGESGKRVPKANKACVPCRVRKVKCDAAAVGLPCSSCIPVASNGAQADSLNISRESNRHPSTSNTPYHTRTEASNTPRACLWRKLPPLDDIDHEYLVKKGVFDLPAPRHLVEFIRRYQSGDCSLFLLRVILTPAVLHAPADVLSACGFESRSAAQESFFSKAKLLHDFSAEDDPILMLQGSVILTMVILDHPSDWDFGYWFHNAIRLATKLDLRNIRTVLVSFIERATTRSAPNAAATRRVARVSRGQDARRCKYWNRLVLFEHTDHELQVRVHLVPPHSTPLAAVPPRRLERVGETAPSVRYPRIGHDCHEGAGEWHPS</sequence>
<dbReference type="GO" id="GO:0000981">
    <property type="term" value="F:DNA-binding transcription factor activity, RNA polymerase II-specific"/>
    <property type="evidence" value="ECO:0007669"/>
    <property type="project" value="InterPro"/>
</dbReference>
<dbReference type="InterPro" id="IPR001579">
    <property type="entry name" value="Glyco_hydro_18_chit_AS"/>
</dbReference>
<evidence type="ECO:0000256" key="4">
    <source>
        <dbReference type="ARBA" id="ARBA00012729"/>
    </source>
</evidence>
<dbReference type="InterPro" id="IPR017853">
    <property type="entry name" value="GH"/>
</dbReference>
<proteinExistence type="inferred from homology"/>
<keyword evidence="12 16" id="KW-0326">Glycosidase</keyword>
<comment type="caution">
    <text evidence="15">Lacks conserved residue(s) required for the propagation of feature annotation.</text>
</comment>
<feature type="domain" description="Zn(2)-C6 fungal-type" evidence="18">
    <location>
        <begin position="1250"/>
        <end position="1273"/>
    </location>
</feature>
<feature type="domain" description="Chitin-binding type-1" evidence="19">
    <location>
        <begin position="362"/>
        <end position="431"/>
    </location>
</feature>
<comment type="caution">
    <text evidence="22">The sequence shown here is derived from an EMBL/GenBank/DDBJ whole genome shotgun (WGS) entry which is preliminary data.</text>
</comment>
<dbReference type="Pfam" id="PF00704">
    <property type="entry name" value="Glyco_hydro_18"/>
    <property type="match status" value="1"/>
</dbReference>
<evidence type="ECO:0000259" key="18">
    <source>
        <dbReference type="PROSITE" id="PS50048"/>
    </source>
</evidence>
<dbReference type="SMART" id="SM00257">
    <property type="entry name" value="LysM"/>
    <property type="match status" value="2"/>
</dbReference>
<dbReference type="InterPro" id="IPR029070">
    <property type="entry name" value="Chitinase_insertion_sf"/>
</dbReference>
<name>A0A167T7J8_9HYPO</name>
<evidence type="ECO:0000256" key="12">
    <source>
        <dbReference type="ARBA" id="ARBA00023295"/>
    </source>
</evidence>
<keyword evidence="15" id="KW-1015">Disulfide bond</keyword>
<feature type="region of interest" description="Disordered" evidence="17">
    <location>
        <begin position="1285"/>
        <end position="1308"/>
    </location>
</feature>
<evidence type="ECO:0000256" key="2">
    <source>
        <dbReference type="ARBA" id="ARBA00004613"/>
    </source>
</evidence>
<dbReference type="PROSITE" id="PS01095">
    <property type="entry name" value="GH18_1"/>
    <property type="match status" value="1"/>
</dbReference>
<dbReference type="InterPro" id="IPR018392">
    <property type="entry name" value="LysM"/>
</dbReference>
<dbReference type="PANTHER" id="PTHR47700">
    <property type="entry name" value="V CHITINASE, PUTATIVE (AFU_ORTHOLOGUE AFUA_6G13720)-RELATED"/>
    <property type="match status" value="1"/>
</dbReference>
<dbReference type="STRING" id="1081102.A0A167T7J8"/>
<dbReference type="Gene3D" id="3.30.60.10">
    <property type="entry name" value="Endochitinase-like"/>
    <property type="match status" value="1"/>
</dbReference>
<comment type="similarity">
    <text evidence="3">Belongs to the glycosyl hydrolase 18 family. Chitinase class V subfamily.</text>
</comment>
<dbReference type="GO" id="GO:0008270">
    <property type="term" value="F:zinc ion binding"/>
    <property type="evidence" value="ECO:0007669"/>
    <property type="project" value="InterPro"/>
</dbReference>
<dbReference type="PANTHER" id="PTHR47700:SF2">
    <property type="entry name" value="CHITINASE"/>
    <property type="match status" value="1"/>
</dbReference>
<dbReference type="SUPFAM" id="SSF54556">
    <property type="entry name" value="Chitinase insertion domain"/>
    <property type="match status" value="1"/>
</dbReference>
<dbReference type="Pfam" id="PF14856">
    <property type="entry name" value="Hce2"/>
    <property type="match status" value="1"/>
</dbReference>
<dbReference type="InterPro" id="IPR001002">
    <property type="entry name" value="Chitin-bd_1"/>
</dbReference>
<dbReference type="PROSITE" id="PS51782">
    <property type="entry name" value="LYSM"/>
    <property type="match status" value="2"/>
</dbReference>
<feature type="disulfide bond" evidence="15">
    <location>
        <begin position="387"/>
        <end position="399"/>
    </location>
</feature>
<organism evidence="22 23">
    <name type="scientific">Niveomyces insectorum RCEF 264</name>
    <dbReference type="NCBI Taxonomy" id="1081102"/>
    <lineage>
        <taxon>Eukaryota</taxon>
        <taxon>Fungi</taxon>
        <taxon>Dikarya</taxon>
        <taxon>Ascomycota</taxon>
        <taxon>Pezizomycotina</taxon>
        <taxon>Sordariomycetes</taxon>
        <taxon>Hypocreomycetidae</taxon>
        <taxon>Hypocreales</taxon>
        <taxon>Cordycipitaceae</taxon>
        <taxon>Niveomyces</taxon>
    </lineage>
</organism>
<protein>
    <recommendedName>
        <fullName evidence="4">chitinase</fullName>
        <ecNumber evidence="4">3.2.1.14</ecNumber>
    </recommendedName>
</protein>
<evidence type="ECO:0000256" key="11">
    <source>
        <dbReference type="ARBA" id="ARBA00023277"/>
    </source>
</evidence>
<evidence type="ECO:0000256" key="13">
    <source>
        <dbReference type="ARBA" id="ARBA00023326"/>
    </source>
</evidence>
<feature type="disulfide bond" evidence="15">
    <location>
        <begin position="392"/>
        <end position="406"/>
    </location>
</feature>
<evidence type="ECO:0000256" key="7">
    <source>
        <dbReference type="ARBA" id="ARBA00022801"/>
    </source>
</evidence>
<dbReference type="InterPro" id="IPR036864">
    <property type="entry name" value="Zn2-C6_fun-type_DNA-bd_sf"/>
</dbReference>
<keyword evidence="11" id="KW-0119">Carbohydrate metabolism</keyword>
<dbReference type="InterPro" id="IPR011583">
    <property type="entry name" value="Chitinase_II/V-like_cat"/>
</dbReference>
<dbReference type="SUPFAM" id="SSF57016">
    <property type="entry name" value="Plant lectins/antimicrobial peptides"/>
    <property type="match status" value="1"/>
</dbReference>
<dbReference type="CDD" id="cd00067">
    <property type="entry name" value="GAL4"/>
    <property type="match status" value="1"/>
</dbReference>
<dbReference type="GO" id="GO:0000272">
    <property type="term" value="P:polysaccharide catabolic process"/>
    <property type="evidence" value="ECO:0007669"/>
    <property type="project" value="UniProtKB-KW"/>
</dbReference>
<evidence type="ECO:0000256" key="5">
    <source>
        <dbReference type="ARBA" id="ARBA00022525"/>
    </source>
</evidence>
<keyword evidence="23" id="KW-1185">Reference proteome</keyword>
<dbReference type="SMART" id="SM00636">
    <property type="entry name" value="Glyco_18"/>
    <property type="match status" value="1"/>
</dbReference>
<evidence type="ECO:0000313" key="22">
    <source>
        <dbReference type="EMBL" id="OAA60299.1"/>
    </source>
</evidence>
<feature type="domain" description="LysM" evidence="20">
    <location>
        <begin position="237"/>
        <end position="282"/>
    </location>
</feature>
<evidence type="ECO:0000256" key="6">
    <source>
        <dbReference type="ARBA" id="ARBA00022669"/>
    </source>
</evidence>
<keyword evidence="13" id="KW-0624">Polysaccharide degradation</keyword>
<keyword evidence="9" id="KW-0843">Virulence</keyword>
<dbReference type="GO" id="GO:0005576">
    <property type="term" value="C:extracellular region"/>
    <property type="evidence" value="ECO:0007669"/>
    <property type="project" value="UniProtKB-SubCell"/>
</dbReference>
<dbReference type="PROSITE" id="PS50048">
    <property type="entry name" value="ZN2_CY6_FUNGAL_2"/>
    <property type="match status" value="1"/>
</dbReference>
<keyword evidence="8" id="KW-0146">Chitin degradation</keyword>
<dbReference type="InterPro" id="IPR036779">
    <property type="entry name" value="LysM_dom_sf"/>
</dbReference>
<dbReference type="InterPro" id="IPR001138">
    <property type="entry name" value="Zn2Cys6_DnaBD"/>
</dbReference>